<name>A0A271K7A7_9HYPH</name>
<keyword evidence="3" id="KW-1185">Reference proteome</keyword>
<dbReference type="Proteomes" id="UP000215931">
    <property type="component" value="Unassembled WGS sequence"/>
</dbReference>
<feature type="compositionally biased region" description="Basic and acidic residues" evidence="1">
    <location>
        <begin position="1"/>
        <end position="16"/>
    </location>
</feature>
<evidence type="ECO:0000313" key="3">
    <source>
        <dbReference type="Proteomes" id="UP000215931"/>
    </source>
</evidence>
<dbReference type="EMBL" id="NPKH01000039">
    <property type="protein sequence ID" value="PAP91520.1"/>
    <property type="molecule type" value="Genomic_DNA"/>
</dbReference>
<accession>A0A271K7A7</accession>
<gene>
    <name evidence="2" type="ORF">CIT31_30095</name>
</gene>
<protein>
    <submittedName>
        <fullName evidence="2">Uncharacterized protein</fullName>
    </submittedName>
</protein>
<evidence type="ECO:0000256" key="1">
    <source>
        <dbReference type="SAM" id="MobiDB-lite"/>
    </source>
</evidence>
<sequence length="70" mass="8011">MADGCRSRVDPEDQREVNQPTQNVFRDHLMLEYEIPNRKRDQLVAVLTQIDEEAYSTKKANGSSRRGSGC</sequence>
<organism evidence="2 3">
    <name type="scientific">Mesorhizobium wenxiniae</name>
    <dbReference type="NCBI Taxonomy" id="2014805"/>
    <lineage>
        <taxon>Bacteria</taxon>
        <taxon>Pseudomonadati</taxon>
        <taxon>Pseudomonadota</taxon>
        <taxon>Alphaproteobacteria</taxon>
        <taxon>Hyphomicrobiales</taxon>
        <taxon>Phyllobacteriaceae</taxon>
        <taxon>Mesorhizobium</taxon>
    </lineage>
</organism>
<reference evidence="2 3" key="1">
    <citation type="submission" date="2017-08" db="EMBL/GenBank/DDBJ databases">
        <title>Mesorhizobium wenxinae sp. nov., a novel rhizobial species isolated from root nodules of chickpea (Cicer arietinum L.).</title>
        <authorList>
            <person name="Zhang J."/>
        </authorList>
    </citation>
    <scope>NUCLEOTIDE SEQUENCE [LARGE SCALE GENOMIC DNA]</scope>
    <source>
        <strain evidence="3">WYCCWR 10019</strain>
    </source>
</reference>
<evidence type="ECO:0000313" key="2">
    <source>
        <dbReference type="EMBL" id="PAP91520.1"/>
    </source>
</evidence>
<proteinExistence type="predicted"/>
<feature type="region of interest" description="Disordered" evidence="1">
    <location>
        <begin position="1"/>
        <end position="21"/>
    </location>
</feature>
<dbReference type="AlphaFoldDB" id="A0A271K7A7"/>
<comment type="caution">
    <text evidence="2">The sequence shown here is derived from an EMBL/GenBank/DDBJ whole genome shotgun (WGS) entry which is preliminary data.</text>
</comment>